<comment type="caution">
    <text evidence="2">The sequence shown here is derived from an EMBL/GenBank/DDBJ whole genome shotgun (WGS) entry which is preliminary data.</text>
</comment>
<keyword evidence="3" id="KW-1185">Reference proteome</keyword>
<proteinExistence type="predicted"/>
<dbReference type="EMBL" id="PZPL01000001">
    <property type="protein sequence ID" value="PTL72492.1"/>
    <property type="molecule type" value="Genomic_DNA"/>
</dbReference>
<reference evidence="2 3" key="1">
    <citation type="submission" date="2018-03" db="EMBL/GenBank/DDBJ databases">
        <title>Bacteriophage NCPPB3778 and a type I-E CRISPR drive the evolution of the US Biological Select Agent, Rathayibacter toxicus.</title>
        <authorList>
            <person name="Davis E.W.II."/>
            <person name="Tabima J.F."/>
            <person name="Weisberg A.J."/>
            <person name="Dantas Lopes L."/>
            <person name="Wiseman M.S."/>
            <person name="Wiseman M.S."/>
            <person name="Pupko T."/>
            <person name="Belcher M.S."/>
            <person name="Sechler A.J."/>
            <person name="Tancos M.A."/>
            <person name="Schroeder B.K."/>
            <person name="Murray T.D."/>
            <person name="Luster D.G."/>
            <person name="Schneider W.L."/>
            <person name="Rogers E."/>
            <person name="Andreote F.D."/>
            <person name="Grunwald N.J."/>
            <person name="Putnam M.L."/>
            <person name="Chang J.H."/>
        </authorList>
    </citation>
    <scope>NUCLEOTIDE SEQUENCE [LARGE SCALE GENOMIC DNA]</scope>
    <source>
        <strain evidence="2 3">DSM 15933</strain>
    </source>
</reference>
<dbReference type="Proteomes" id="UP000241085">
    <property type="component" value="Unassembled WGS sequence"/>
</dbReference>
<evidence type="ECO:0000256" key="1">
    <source>
        <dbReference type="SAM" id="MobiDB-lite"/>
    </source>
</evidence>
<name>A0A2T4USI5_9MICO</name>
<gene>
    <name evidence="2" type="ORF">C1I63_06260</name>
</gene>
<dbReference type="AlphaFoldDB" id="A0A2T4USI5"/>
<organism evidence="2 3">
    <name type="scientific">Rathayibacter caricis DSM 15933</name>
    <dbReference type="NCBI Taxonomy" id="1328867"/>
    <lineage>
        <taxon>Bacteria</taxon>
        <taxon>Bacillati</taxon>
        <taxon>Actinomycetota</taxon>
        <taxon>Actinomycetes</taxon>
        <taxon>Micrococcales</taxon>
        <taxon>Microbacteriaceae</taxon>
        <taxon>Rathayibacter</taxon>
    </lineage>
</organism>
<sequence length="120" mass="13098">MRGSRTAHDREDTMQKLYYASGYVLLGDTICTAVVEYAQALANVGKSDLVVVPSLSDEGMLGETRLLLGPASQLFASPALDRGVDLDDPDAVESMREKTRRLQPARPQAQPAEIDDDDFL</sequence>
<accession>A0A2T4USI5</accession>
<dbReference type="RefSeq" id="WP_107574185.1">
    <property type="nucleotide sequence ID" value="NZ_PZPL01000001.1"/>
</dbReference>
<feature type="region of interest" description="Disordered" evidence="1">
    <location>
        <begin position="85"/>
        <end position="120"/>
    </location>
</feature>
<evidence type="ECO:0000313" key="3">
    <source>
        <dbReference type="Proteomes" id="UP000241085"/>
    </source>
</evidence>
<evidence type="ECO:0000313" key="2">
    <source>
        <dbReference type="EMBL" id="PTL72492.1"/>
    </source>
</evidence>
<protein>
    <submittedName>
        <fullName evidence="2">Uncharacterized protein</fullName>
    </submittedName>
</protein>